<evidence type="ECO:0000313" key="6">
    <source>
        <dbReference type="Proteomes" id="UP000807504"/>
    </source>
</evidence>
<reference evidence="5" key="2">
    <citation type="submission" date="2020-06" db="EMBL/GenBank/DDBJ databases">
        <authorList>
            <person name="Sheffer M."/>
        </authorList>
    </citation>
    <scope>NUCLEOTIDE SEQUENCE</scope>
</reference>
<evidence type="ECO:0000256" key="2">
    <source>
        <dbReference type="ARBA" id="ARBA00022737"/>
    </source>
</evidence>
<dbReference type="InterPro" id="IPR015943">
    <property type="entry name" value="WD40/YVTN_repeat-like_dom_sf"/>
</dbReference>
<accession>A0A8T0EMY0</accession>
<dbReference type="SUPFAM" id="SSF50978">
    <property type="entry name" value="WD40 repeat-like"/>
    <property type="match status" value="1"/>
</dbReference>
<comment type="caution">
    <text evidence="5">The sequence shown here is derived from an EMBL/GenBank/DDBJ whole genome shotgun (WGS) entry which is preliminary data.</text>
</comment>
<feature type="region of interest" description="Disordered" evidence="4">
    <location>
        <begin position="1"/>
        <end position="36"/>
    </location>
</feature>
<feature type="compositionally biased region" description="Basic and acidic residues" evidence="4">
    <location>
        <begin position="13"/>
        <end position="28"/>
    </location>
</feature>
<dbReference type="Gene3D" id="2.130.10.10">
    <property type="entry name" value="YVTN repeat-like/Quinoprotein amine dehydrogenase"/>
    <property type="match status" value="1"/>
</dbReference>
<name>A0A8T0EMY0_ARGBR</name>
<organism evidence="5 6">
    <name type="scientific">Argiope bruennichi</name>
    <name type="common">Wasp spider</name>
    <name type="synonym">Aranea bruennichi</name>
    <dbReference type="NCBI Taxonomy" id="94029"/>
    <lineage>
        <taxon>Eukaryota</taxon>
        <taxon>Metazoa</taxon>
        <taxon>Ecdysozoa</taxon>
        <taxon>Arthropoda</taxon>
        <taxon>Chelicerata</taxon>
        <taxon>Arachnida</taxon>
        <taxon>Araneae</taxon>
        <taxon>Araneomorphae</taxon>
        <taxon>Entelegynae</taxon>
        <taxon>Araneoidea</taxon>
        <taxon>Araneidae</taxon>
        <taxon>Argiope</taxon>
    </lineage>
</organism>
<sequence length="588" mass="65313">MDLVSSYLSDGEMENHRNQEKAMGKSNEDQNSGEESDVVDILFESTASPTLKIQKPIDMEVDCICLDDSDTDNKEVSDSTELSKDQACVPAAKEEVAKKIDYLNLESSDTDDEQENIQNNVNNLLNSAAILNDIECGPKKPGPELEILNISPSCSDDTSINDIECGPKKPGPELEILNISPSCSDDTSICGKRSNSPILSTKDHDDNSTTSSITDICKEDNNNIDHQEGLSNKKIKLDQLTTDCKDVDVSTLDGLELKMRMYRKDERIIEAYKKKHISRIPSILSQTITAHENVISSLSWCAVPYSHLLLSSSLDRTVKIWDIYSQNKPTQTLTFSFSVRASKWSKIGEQIIAGGFGNEAHIIDALSGKSHVIYKIHNHVSSIAIHPVIEDVILFGTKNAILGFDLRVNSSLPVRTFLSKCEEVLDIAFLNKNEFVCSTNVVSHDSADRTIMVWDFNSGAIMSNQIFLERYTCPSLKINPFDSSFIAQTNGDYIASFSSRRPYKRKKNTYIGHKVSGFGVECDLSPDGQYVASGDAKGEVYFYNYADATLVNKLSIKPDVAANKLQWHPLLSSTMAVATWDGQIHFWK</sequence>
<dbReference type="InterPro" id="IPR019775">
    <property type="entry name" value="WD40_repeat_CS"/>
</dbReference>
<evidence type="ECO:0000256" key="1">
    <source>
        <dbReference type="ARBA" id="ARBA00022574"/>
    </source>
</evidence>
<dbReference type="Proteomes" id="UP000807504">
    <property type="component" value="Unassembled WGS sequence"/>
</dbReference>
<dbReference type="PROSITE" id="PS00678">
    <property type="entry name" value="WD_REPEATS_1"/>
    <property type="match status" value="1"/>
</dbReference>
<gene>
    <name evidence="5" type="ORF">HNY73_017289</name>
</gene>
<evidence type="ECO:0000256" key="4">
    <source>
        <dbReference type="SAM" id="MobiDB-lite"/>
    </source>
</evidence>
<dbReference type="SMART" id="SM00320">
    <property type="entry name" value="WD40"/>
    <property type="match status" value="5"/>
</dbReference>
<dbReference type="InterPro" id="IPR001680">
    <property type="entry name" value="WD40_rpt"/>
</dbReference>
<dbReference type="EMBL" id="JABXBU010002227">
    <property type="protein sequence ID" value="KAF8774774.1"/>
    <property type="molecule type" value="Genomic_DNA"/>
</dbReference>
<dbReference type="PROSITE" id="PS50082">
    <property type="entry name" value="WD_REPEATS_2"/>
    <property type="match status" value="1"/>
</dbReference>
<keyword evidence="6" id="KW-1185">Reference proteome</keyword>
<dbReference type="Pfam" id="PF00400">
    <property type="entry name" value="WD40"/>
    <property type="match status" value="3"/>
</dbReference>
<dbReference type="InterPro" id="IPR053053">
    <property type="entry name" value="WD_repeat_protein"/>
</dbReference>
<dbReference type="PANTHER" id="PTHR44566">
    <property type="entry name" value="TRANSDUCIN/WD40 REPEAT-LIKE SUPERFAMILY PROTEIN"/>
    <property type="match status" value="1"/>
</dbReference>
<dbReference type="InterPro" id="IPR036322">
    <property type="entry name" value="WD40_repeat_dom_sf"/>
</dbReference>
<dbReference type="AlphaFoldDB" id="A0A8T0EMY0"/>
<proteinExistence type="predicted"/>
<dbReference type="PROSITE" id="PS50294">
    <property type="entry name" value="WD_REPEATS_REGION"/>
    <property type="match status" value="1"/>
</dbReference>
<keyword evidence="2" id="KW-0677">Repeat</keyword>
<evidence type="ECO:0000256" key="3">
    <source>
        <dbReference type="PROSITE-ProRule" id="PRU00221"/>
    </source>
</evidence>
<evidence type="ECO:0000313" key="5">
    <source>
        <dbReference type="EMBL" id="KAF8774774.1"/>
    </source>
</evidence>
<dbReference type="PANTHER" id="PTHR44566:SF1">
    <property type="entry name" value="WD REPEAT-CONTAINING PROTEIN 25"/>
    <property type="match status" value="1"/>
</dbReference>
<protein>
    <submittedName>
        <fullName evidence="5">WD repeat-containing protein 25</fullName>
    </submittedName>
</protein>
<feature type="repeat" description="WD" evidence="3">
    <location>
        <begin position="288"/>
        <end position="331"/>
    </location>
</feature>
<reference evidence="5" key="1">
    <citation type="journal article" date="2020" name="bioRxiv">
        <title>Chromosome-level reference genome of the European wasp spider Argiope bruennichi: a resource for studies on range expansion and evolutionary adaptation.</title>
        <authorList>
            <person name="Sheffer M.M."/>
            <person name="Hoppe A."/>
            <person name="Krehenwinkel H."/>
            <person name="Uhl G."/>
            <person name="Kuss A.W."/>
            <person name="Jensen L."/>
            <person name="Jensen C."/>
            <person name="Gillespie R.G."/>
            <person name="Hoff K.J."/>
            <person name="Prost S."/>
        </authorList>
    </citation>
    <scope>NUCLEOTIDE SEQUENCE</scope>
</reference>
<keyword evidence="1 3" id="KW-0853">WD repeat</keyword>